<dbReference type="AlphaFoldDB" id="A0A4P7BDS3"/>
<dbReference type="GO" id="GO:0006826">
    <property type="term" value="P:iron ion transport"/>
    <property type="evidence" value="ECO:0007669"/>
    <property type="project" value="InterPro"/>
</dbReference>
<feature type="chain" id="PRO_5044606704" evidence="1">
    <location>
        <begin position="25"/>
        <end position="387"/>
    </location>
</feature>
<evidence type="ECO:0000313" key="4">
    <source>
        <dbReference type="EMBL" id="QBQ36323.1"/>
    </source>
</evidence>
<proteinExistence type="predicted"/>
<evidence type="ECO:0000259" key="2">
    <source>
        <dbReference type="Pfam" id="PF05171"/>
    </source>
</evidence>
<reference evidence="4 5" key="2">
    <citation type="submission" date="2019-03" db="EMBL/GenBank/DDBJ databases">
        <title>Draft Genome Sequences of Six Type Strains of the Genus Massilia.</title>
        <authorList>
            <person name="Miess H."/>
            <person name="Frediansyhah A."/>
            <person name="Gross H."/>
        </authorList>
    </citation>
    <scope>NUCLEOTIDE SEQUENCE [LARGE SCALE GENOMIC DNA]</scope>
    <source>
        <strain evidence="4 5">DSM 17505</strain>
    </source>
</reference>
<dbReference type="InterPro" id="IPR053733">
    <property type="entry name" value="Heme_Transport_Util_sf"/>
</dbReference>
<keyword evidence="5" id="KW-1185">Reference proteome</keyword>
<keyword evidence="1" id="KW-0732">Signal</keyword>
<dbReference type="Gene3D" id="3.40.1570.10">
    <property type="entry name" value="HemS/ChuS/ChuX like domains"/>
    <property type="match status" value="2"/>
</dbReference>
<dbReference type="Proteomes" id="UP000294359">
    <property type="component" value="Chromosome"/>
</dbReference>
<dbReference type="CDD" id="cd16830">
    <property type="entry name" value="HemS-like_N"/>
    <property type="match status" value="1"/>
</dbReference>
<reference evidence="3" key="1">
    <citation type="journal article" date="2014" name="Int. J. Syst. Evol. Microbiol.">
        <title>Complete genome sequence of Corynebacterium casei LMG S-19264T (=DSM 44701T), isolated from a smear-ripened cheese.</title>
        <authorList>
            <consortium name="US DOE Joint Genome Institute (JGI-PGF)"/>
            <person name="Walter F."/>
            <person name="Albersmeier A."/>
            <person name="Kalinowski J."/>
            <person name="Ruckert C."/>
        </authorList>
    </citation>
    <scope>NUCLEOTIDE SEQUENCE</scope>
    <source>
        <strain evidence="3">KCTC 12344</strain>
    </source>
</reference>
<sequence>MKTLRRNLLALAGAMAIGTPCAFAQTPTLAERWAALRKEQPTVQMRDASRTLQVSEAELLATGIGNTVTRLADTAHAPREIMRRALDLGRVMALTRNENAVIEVTGTATRIAQAKQGDDGAKDAEREARELNIAGGYLGGPIDLRFQFPKWRHAFAVIQPGRDGAVSRSLQFFDAAGTAVHKVYLKNDAAIPVFDKLVAEFRHPQQDGKLAIVPAAPKPAPKPDSAIDVKEFQLAWKEMTDVHQFNRIVGEFGMSREQALRLAPAGAARRIAPHAVRQLLEQAAAKGVAIMAFVGNGAVTQIYSGKIGKIGKVAASGGWFNVLDPDFNLHLRDGTFRAGYVLQRAGVTSVEFFDDQGELAVTFFGVRERGQPQPLGWTELTAALPQG</sequence>
<organism evidence="3 6">
    <name type="scientific">Pseudoduganella plicata</name>
    <dbReference type="NCBI Taxonomy" id="321984"/>
    <lineage>
        <taxon>Bacteria</taxon>
        <taxon>Pseudomonadati</taxon>
        <taxon>Pseudomonadota</taxon>
        <taxon>Betaproteobacteria</taxon>
        <taxon>Burkholderiales</taxon>
        <taxon>Oxalobacteraceae</taxon>
        <taxon>Telluria group</taxon>
        <taxon>Pseudoduganella</taxon>
    </lineage>
</organism>
<dbReference type="Pfam" id="PF05171">
    <property type="entry name" value="HemS"/>
    <property type="match status" value="1"/>
</dbReference>
<accession>A0A4P7BDS3</accession>
<dbReference type="OrthoDB" id="316630at2"/>
<dbReference type="EMBL" id="BMWW01000001">
    <property type="protein sequence ID" value="GGY76096.1"/>
    <property type="molecule type" value="Genomic_DNA"/>
</dbReference>
<evidence type="ECO:0000256" key="1">
    <source>
        <dbReference type="SAM" id="SignalP"/>
    </source>
</evidence>
<evidence type="ECO:0000313" key="6">
    <source>
        <dbReference type="Proteomes" id="UP000619512"/>
    </source>
</evidence>
<reference evidence="3" key="3">
    <citation type="submission" date="2022-12" db="EMBL/GenBank/DDBJ databases">
        <authorList>
            <person name="Sun Q."/>
            <person name="Kim S."/>
        </authorList>
    </citation>
    <scope>NUCLEOTIDE SEQUENCE</scope>
    <source>
        <strain evidence="3">KCTC 12344</strain>
    </source>
</reference>
<dbReference type="CDD" id="cd16831">
    <property type="entry name" value="HemS-like_C"/>
    <property type="match status" value="1"/>
</dbReference>
<dbReference type="InterPro" id="IPR010413">
    <property type="entry name" value="HutX-like"/>
</dbReference>
<protein>
    <submittedName>
        <fullName evidence="3">Hemin-degrading factor</fullName>
    </submittedName>
</protein>
<gene>
    <name evidence="4" type="ORF">E1742_09245</name>
    <name evidence="3" type="ORF">GCM10007388_05890</name>
</gene>
<name>A0A4P7BDS3_9BURK</name>
<dbReference type="Pfam" id="PF06228">
    <property type="entry name" value="ChuX_HutX"/>
    <property type="match status" value="1"/>
</dbReference>
<dbReference type="InterPro" id="IPR007845">
    <property type="entry name" value="HemS/ChuX_dom"/>
</dbReference>
<feature type="signal peptide" evidence="1">
    <location>
        <begin position="1"/>
        <end position="24"/>
    </location>
</feature>
<dbReference type="SUPFAM" id="SSF144064">
    <property type="entry name" value="Heme iron utilization protein-like"/>
    <property type="match status" value="1"/>
</dbReference>
<dbReference type="Proteomes" id="UP000619512">
    <property type="component" value="Unassembled WGS sequence"/>
</dbReference>
<dbReference type="RefSeq" id="WP_134384607.1">
    <property type="nucleotide sequence ID" value="NZ_BMWW01000001.1"/>
</dbReference>
<dbReference type="EMBL" id="CP038026">
    <property type="protein sequence ID" value="QBQ36323.1"/>
    <property type="molecule type" value="Genomic_DNA"/>
</dbReference>
<feature type="domain" description="Haemin-degrading HemS/ChuX" evidence="2">
    <location>
        <begin position="253"/>
        <end position="384"/>
    </location>
</feature>
<evidence type="ECO:0000313" key="3">
    <source>
        <dbReference type="EMBL" id="GGY76096.1"/>
    </source>
</evidence>
<evidence type="ECO:0000313" key="5">
    <source>
        <dbReference type="Proteomes" id="UP000294359"/>
    </source>
</evidence>